<dbReference type="EMBL" id="AYXT01000010">
    <property type="protein sequence ID" value="ETF01512.1"/>
    <property type="molecule type" value="Genomic_DNA"/>
</dbReference>
<accession>V8QPH0</accession>
<dbReference type="AlphaFoldDB" id="V8QPH0"/>
<dbReference type="Gene3D" id="3.20.20.140">
    <property type="entry name" value="Metal-dependent hydrolases"/>
    <property type="match status" value="1"/>
</dbReference>
<dbReference type="InterPro" id="IPR052350">
    <property type="entry name" value="Metallo-dep_Lactonases"/>
</dbReference>
<keyword evidence="4" id="KW-1185">Reference proteome</keyword>
<evidence type="ECO:0000313" key="3">
    <source>
        <dbReference type="EMBL" id="ETF01512.1"/>
    </source>
</evidence>
<organism evidence="3 4">
    <name type="scientific">Advenella kashmirensis W13003</name>
    <dbReference type="NCBI Taxonomy" id="1424334"/>
    <lineage>
        <taxon>Bacteria</taxon>
        <taxon>Pseudomonadati</taxon>
        <taxon>Pseudomonadota</taxon>
        <taxon>Betaproteobacteria</taxon>
        <taxon>Burkholderiales</taxon>
        <taxon>Alcaligenaceae</taxon>
    </lineage>
</organism>
<evidence type="ECO:0000259" key="2">
    <source>
        <dbReference type="Pfam" id="PF04909"/>
    </source>
</evidence>
<dbReference type="PANTHER" id="PTHR43569">
    <property type="entry name" value="AMIDOHYDROLASE"/>
    <property type="match status" value="1"/>
</dbReference>
<gene>
    <name evidence="3" type="ORF">W822_11885</name>
</gene>
<evidence type="ECO:0000313" key="4">
    <source>
        <dbReference type="Proteomes" id="UP000018733"/>
    </source>
</evidence>
<dbReference type="InterPro" id="IPR006680">
    <property type="entry name" value="Amidohydro-rel"/>
</dbReference>
<keyword evidence="3" id="KW-0378">Hydrolase</keyword>
<dbReference type="GO" id="GO:0016787">
    <property type="term" value="F:hydrolase activity"/>
    <property type="evidence" value="ECO:0007669"/>
    <property type="project" value="UniProtKB-KW"/>
</dbReference>
<feature type="domain" description="Amidohydrolase-related" evidence="2">
    <location>
        <begin position="33"/>
        <end position="343"/>
    </location>
</feature>
<evidence type="ECO:0000256" key="1">
    <source>
        <dbReference type="ARBA" id="ARBA00038310"/>
    </source>
</evidence>
<comment type="similarity">
    <text evidence="1">Belongs to the metallo-dependent hydrolases superfamily.</text>
</comment>
<dbReference type="Pfam" id="PF04909">
    <property type="entry name" value="Amidohydro_2"/>
    <property type="match status" value="1"/>
</dbReference>
<dbReference type="OrthoDB" id="9787654at2"/>
<dbReference type="SUPFAM" id="SSF51556">
    <property type="entry name" value="Metallo-dependent hydrolases"/>
    <property type="match status" value="1"/>
</dbReference>
<proteinExistence type="inferred from homology"/>
<protein>
    <submittedName>
        <fullName evidence="3">Amidohydrolase</fullName>
    </submittedName>
</protein>
<dbReference type="eggNOG" id="COG3618">
    <property type="taxonomic scope" value="Bacteria"/>
</dbReference>
<dbReference type="Proteomes" id="UP000018733">
    <property type="component" value="Unassembled WGS sequence"/>
</dbReference>
<reference evidence="3 4" key="1">
    <citation type="journal article" date="2014" name="Genome Announc.">
        <title>Draft Genome Sequence of Advenella kashmirensis Strain W13003, a Polycyclic Aromatic Hydrocarbon-Degrading Bacterium.</title>
        <authorList>
            <person name="Wang X."/>
            <person name="Jin D."/>
            <person name="Zhou L."/>
            <person name="Wu L."/>
            <person name="An W."/>
            <person name="Zhao L."/>
        </authorList>
    </citation>
    <scope>NUCLEOTIDE SEQUENCE [LARGE SCALE GENOMIC DNA]</scope>
    <source>
        <strain evidence="3 4">W13003</strain>
    </source>
</reference>
<sequence length="346" mass="38368">MISTSSESPHLAIRPEWLALRQEETLWPELRIIDPHHHLWDRPGSRYLLDELNADMNCGHNVVATVFVQSRSMYSQDSEESFRPVGEVEFANGVAACFASGLYGKARGCAGIVAGADLTLGSQLHDVIGKMRQVAGERLKGIRNSTAWHQSPEVRSNPILPPADLLTDPRFITGVRSLQEYGLSLDVWAYHTQLPEVFDLAATCPQVSIIIDHLGGPLGVGPYAGARDDVFREWKKGMHKLAGLPNITVKIGGFGLKVLGYQYFELELPPSSAQLAADWRPYVETLIELFGAARCMFEGNFPVDKGMYSYHAMWNAFKRISQSCSSDEIADLFYGTANRIYHLGSP</sequence>
<dbReference type="RefSeq" id="WP_024005343.1">
    <property type="nucleotide sequence ID" value="NZ_KI650980.1"/>
</dbReference>
<dbReference type="STRING" id="1424334.W822_11885"/>
<comment type="caution">
    <text evidence="3">The sequence shown here is derived from an EMBL/GenBank/DDBJ whole genome shotgun (WGS) entry which is preliminary data.</text>
</comment>
<dbReference type="PANTHER" id="PTHR43569:SF1">
    <property type="entry name" value="BLL3371 PROTEIN"/>
    <property type="match status" value="1"/>
</dbReference>
<dbReference type="InterPro" id="IPR032466">
    <property type="entry name" value="Metal_Hydrolase"/>
</dbReference>
<name>V8QPH0_9BURK</name>
<dbReference type="PATRIC" id="fig|1424334.3.peg.2394"/>
<dbReference type="HOGENOM" id="CLU_044590_3_1_4"/>